<dbReference type="EMBL" id="SKCS01000095">
    <property type="protein sequence ID" value="TNN17110.1"/>
    <property type="molecule type" value="Genomic_DNA"/>
</dbReference>
<accession>A0A4Z2DLT3</accession>
<keyword evidence="1" id="KW-0472">Membrane</keyword>
<comment type="caution">
    <text evidence="2">The sequence shown here is derived from an EMBL/GenBank/DDBJ whole genome shotgun (WGS) entry which is preliminary data.</text>
</comment>
<dbReference type="Proteomes" id="UP000311919">
    <property type="component" value="Unassembled WGS sequence"/>
</dbReference>
<organism evidence="2 3">
    <name type="scientific">Schistosoma japonicum</name>
    <name type="common">Blood fluke</name>
    <dbReference type="NCBI Taxonomy" id="6182"/>
    <lineage>
        <taxon>Eukaryota</taxon>
        <taxon>Metazoa</taxon>
        <taxon>Spiralia</taxon>
        <taxon>Lophotrochozoa</taxon>
        <taxon>Platyhelminthes</taxon>
        <taxon>Trematoda</taxon>
        <taxon>Digenea</taxon>
        <taxon>Strigeidida</taxon>
        <taxon>Schistosomatoidea</taxon>
        <taxon>Schistosomatidae</taxon>
        <taxon>Schistosoma</taxon>
    </lineage>
</organism>
<sequence>MLSSPADLPLSICWMAKLISLVVGGSISIGRSEDAASMIGGFSRAVLFKSSLKCSTNLFRCDWFAILIFIGQLGLLYFPASFFVTFYIDVLKTISSHLSH</sequence>
<dbReference type="AlphaFoldDB" id="A0A4Z2DLT3"/>
<name>A0A4Z2DLT3_SCHJA</name>
<keyword evidence="1" id="KW-0812">Transmembrane</keyword>
<gene>
    <name evidence="2" type="ORF">EWB00_011246</name>
</gene>
<evidence type="ECO:0000256" key="1">
    <source>
        <dbReference type="SAM" id="Phobius"/>
    </source>
</evidence>
<protein>
    <submittedName>
        <fullName evidence="2">Uncharacterized protein</fullName>
    </submittedName>
</protein>
<proteinExistence type="predicted"/>
<dbReference type="OrthoDB" id="6274630at2759"/>
<feature type="transmembrane region" description="Helical" evidence="1">
    <location>
        <begin position="12"/>
        <end position="29"/>
    </location>
</feature>
<feature type="transmembrane region" description="Helical" evidence="1">
    <location>
        <begin position="64"/>
        <end position="88"/>
    </location>
</feature>
<keyword evidence="1" id="KW-1133">Transmembrane helix</keyword>
<reference evidence="2 3" key="1">
    <citation type="submission" date="2019-03" db="EMBL/GenBank/DDBJ databases">
        <title>An improved genome assembly of the fluke Schistosoma japonicum.</title>
        <authorList>
            <person name="Hu W."/>
            <person name="Luo F."/>
            <person name="Yin M."/>
            <person name="Mo X."/>
            <person name="Sun C."/>
            <person name="Wu Q."/>
            <person name="Zhu B."/>
            <person name="Xiang M."/>
            <person name="Wang J."/>
            <person name="Wang Y."/>
            <person name="Zhang T."/>
            <person name="Xu B."/>
            <person name="Zheng H."/>
            <person name="Feng Z."/>
        </authorList>
    </citation>
    <scope>NUCLEOTIDE SEQUENCE [LARGE SCALE GENOMIC DNA]</scope>
    <source>
        <strain evidence="2">HuSjv2</strain>
        <tissue evidence="2">Worms</tissue>
    </source>
</reference>
<evidence type="ECO:0000313" key="2">
    <source>
        <dbReference type="EMBL" id="TNN17110.1"/>
    </source>
</evidence>
<evidence type="ECO:0000313" key="3">
    <source>
        <dbReference type="Proteomes" id="UP000311919"/>
    </source>
</evidence>
<keyword evidence="3" id="KW-1185">Reference proteome</keyword>